<dbReference type="EMBL" id="JAMSKV010000001">
    <property type="protein sequence ID" value="MCQ8277336.1"/>
    <property type="molecule type" value="Genomic_DNA"/>
</dbReference>
<dbReference type="PROSITE" id="PS00922">
    <property type="entry name" value="TRANSGLYCOSYLASE"/>
    <property type="match status" value="1"/>
</dbReference>
<dbReference type="Gene3D" id="1.25.20.10">
    <property type="entry name" value="Bacterial muramidases"/>
    <property type="match status" value="1"/>
</dbReference>
<dbReference type="PANTHER" id="PTHR37423:SF2">
    <property type="entry name" value="MEMBRANE-BOUND LYTIC MUREIN TRANSGLYCOSYLASE C"/>
    <property type="match status" value="1"/>
</dbReference>
<feature type="domain" description="Transglycosylase SLT" evidence="5">
    <location>
        <begin position="533"/>
        <end position="635"/>
    </location>
</feature>
<comment type="similarity">
    <text evidence="2">Belongs to the virb1 family.</text>
</comment>
<dbReference type="CDD" id="cd13401">
    <property type="entry name" value="Slt70-like"/>
    <property type="match status" value="1"/>
</dbReference>
<dbReference type="InterPro" id="IPR008258">
    <property type="entry name" value="Transglycosylase_SLT_dom_1"/>
</dbReference>
<evidence type="ECO:0000256" key="3">
    <source>
        <dbReference type="ARBA" id="ARBA00022729"/>
    </source>
</evidence>
<name>A0ABT1W5B7_9PROT</name>
<evidence type="ECO:0000256" key="4">
    <source>
        <dbReference type="SAM" id="MobiDB-lite"/>
    </source>
</evidence>
<evidence type="ECO:0000256" key="1">
    <source>
        <dbReference type="ARBA" id="ARBA00007734"/>
    </source>
</evidence>
<keyword evidence="3" id="KW-0732">Signal</keyword>
<dbReference type="RefSeq" id="WP_422862766.1">
    <property type="nucleotide sequence ID" value="NZ_JAMSKV010000001.1"/>
</dbReference>
<protein>
    <submittedName>
        <fullName evidence="6">Transglycosylase SLT domain-containing protein</fullName>
    </submittedName>
</protein>
<proteinExistence type="inferred from homology"/>
<dbReference type="PANTHER" id="PTHR37423">
    <property type="entry name" value="SOLUBLE LYTIC MUREIN TRANSGLYCOSYLASE-RELATED"/>
    <property type="match status" value="1"/>
</dbReference>
<dbReference type="InterPro" id="IPR000189">
    <property type="entry name" value="Transglyc_AS"/>
</dbReference>
<accession>A0ABT1W5B7</accession>
<dbReference type="SUPFAM" id="SSF48435">
    <property type="entry name" value="Bacterial muramidases"/>
    <property type="match status" value="1"/>
</dbReference>
<dbReference type="Proteomes" id="UP001524587">
    <property type="component" value="Unassembled WGS sequence"/>
</dbReference>
<dbReference type="Pfam" id="PF01464">
    <property type="entry name" value="SLT"/>
    <property type="match status" value="1"/>
</dbReference>
<evidence type="ECO:0000313" key="6">
    <source>
        <dbReference type="EMBL" id="MCQ8277336.1"/>
    </source>
</evidence>
<dbReference type="InterPro" id="IPR008939">
    <property type="entry name" value="Lytic_TGlycosylase_superhlx_U"/>
</dbReference>
<gene>
    <name evidence="6" type="ORF">NFI95_02580</name>
</gene>
<comment type="similarity">
    <text evidence="1">Belongs to the transglycosylase Slt family.</text>
</comment>
<keyword evidence="7" id="KW-1185">Reference proteome</keyword>
<evidence type="ECO:0000259" key="5">
    <source>
        <dbReference type="Pfam" id="PF01464"/>
    </source>
</evidence>
<feature type="region of interest" description="Disordered" evidence="4">
    <location>
        <begin position="1"/>
        <end position="23"/>
    </location>
</feature>
<comment type="caution">
    <text evidence="6">The sequence shown here is derived from an EMBL/GenBank/DDBJ whole genome shotgun (WGS) entry which is preliminary data.</text>
</comment>
<reference evidence="6 7" key="1">
    <citation type="submission" date="2022-06" db="EMBL/GenBank/DDBJ databases">
        <title>Endosaccharibacter gen. nov., sp. nov., endophytic bacteria isolated from sugarcane.</title>
        <authorList>
            <person name="Pitiwittayakul N."/>
            <person name="Yukphan P."/>
            <person name="Charoenyingcharoen P."/>
            <person name="Tanasupawat S."/>
        </authorList>
    </citation>
    <scope>NUCLEOTIDE SEQUENCE [LARGE SCALE GENOMIC DNA]</scope>
    <source>
        <strain evidence="6 7">KSS8</strain>
    </source>
</reference>
<dbReference type="SUPFAM" id="SSF53955">
    <property type="entry name" value="Lysozyme-like"/>
    <property type="match status" value="1"/>
</dbReference>
<dbReference type="Gene3D" id="1.10.530.10">
    <property type="match status" value="1"/>
</dbReference>
<organism evidence="6 7">
    <name type="scientific">Endosaccharibacter trunci</name>
    <dbReference type="NCBI Taxonomy" id="2812733"/>
    <lineage>
        <taxon>Bacteria</taxon>
        <taxon>Pseudomonadati</taxon>
        <taxon>Pseudomonadota</taxon>
        <taxon>Alphaproteobacteria</taxon>
        <taxon>Acetobacterales</taxon>
        <taxon>Acetobacteraceae</taxon>
        <taxon>Endosaccharibacter</taxon>
    </lineage>
</organism>
<evidence type="ECO:0000313" key="7">
    <source>
        <dbReference type="Proteomes" id="UP001524587"/>
    </source>
</evidence>
<dbReference type="InterPro" id="IPR023346">
    <property type="entry name" value="Lysozyme-like_dom_sf"/>
</dbReference>
<sequence length="686" mass="72354">MTCHRPAAPLPNGSPSRRLRPGGRAVTQAVAPVLIAVLAATLLAQAGCAPQPGALRPAPGGETAASTAAAFPVARPDTANDPLAAELAVYLRLLEPNGGSADELASFIAAHPDWPNRAALNRRFDAALAAETDPAVLARLCPKAPLASAAVLLRCTGPAYAAAARRAWINGIDGAQSERSFLSVWSGVLTPDDQLARFRRQEAAGSLDAASRTALSLSPSERGLANAEIALRRNDPAAGQLAVALPPDQQSDPELVLDLARWLRKNNRLDEALVLWRGRGAGAEAAALPALKSSLWSEREALARSLLDAGRDADALAMATDPSDLPAGSRADADFLSGWIELRRLHDPVRAQPLFEKLAGSDSVITRTRGLYWTARARAARNDPEGAAAWFSRAAAFPTTFYGQLAIARLDPADPQTLVDPSLNVPLLRSAMAAFPAPGWSGAEAVRFASATFARAAELLVSWNDPRHARAFLLLLDQNSHTDAEHAMGAALANRLGLPDVAVAIARSAGRHGLVLPASGWPRPFDPPANGPVPAALVLAVMRQESSFDPHIVSPAGAIGLMQITPGSAQDIARGLGRPDLGERSGLYESGTNMTLGSAFLGTLLARFGGVEPYALSGYNAGPRRAERWIAQYGDPVHGAAPDAAGPENDTQSRLLDWIETIPFGETRNYVERVMENQGVYNEPAR</sequence>
<evidence type="ECO:0000256" key="2">
    <source>
        <dbReference type="ARBA" id="ARBA00009387"/>
    </source>
</evidence>